<feature type="chain" id="PRO_5007569025" description="M23ase beta-sheet core domain-containing protein" evidence="1">
    <location>
        <begin position="28"/>
        <end position="1268"/>
    </location>
</feature>
<dbReference type="PANTHER" id="PTHR21666">
    <property type="entry name" value="PEPTIDASE-RELATED"/>
    <property type="match status" value="1"/>
</dbReference>
<dbReference type="PANTHER" id="PTHR21666:SF270">
    <property type="entry name" value="MUREIN HYDROLASE ACTIVATOR ENVC"/>
    <property type="match status" value="1"/>
</dbReference>
<dbReference type="InterPro" id="IPR011055">
    <property type="entry name" value="Dup_hybrid_motif"/>
</dbReference>
<dbReference type="InterPro" id="IPR016047">
    <property type="entry name" value="M23ase_b-sheet_dom"/>
</dbReference>
<dbReference type="EMBL" id="JEMC01001976">
    <property type="protein sequence ID" value="KYF91999.1"/>
    <property type="molecule type" value="Genomic_DNA"/>
</dbReference>
<dbReference type="SUPFAM" id="SSF51261">
    <property type="entry name" value="Duplicated hybrid motif"/>
    <property type="match status" value="1"/>
</dbReference>
<evidence type="ECO:0000313" key="3">
    <source>
        <dbReference type="EMBL" id="KYF91999.1"/>
    </source>
</evidence>
<dbReference type="Proteomes" id="UP000075515">
    <property type="component" value="Unassembled WGS sequence"/>
</dbReference>
<accession>A0A150SHW1</accession>
<organism evidence="3 4">
    <name type="scientific">Sorangium cellulosum</name>
    <name type="common">Polyangium cellulosum</name>
    <dbReference type="NCBI Taxonomy" id="56"/>
    <lineage>
        <taxon>Bacteria</taxon>
        <taxon>Pseudomonadati</taxon>
        <taxon>Myxococcota</taxon>
        <taxon>Polyangia</taxon>
        <taxon>Polyangiales</taxon>
        <taxon>Polyangiaceae</taxon>
        <taxon>Sorangium</taxon>
    </lineage>
</organism>
<protein>
    <recommendedName>
        <fullName evidence="2">M23ase beta-sheet core domain-containing protein</fullName>
    </recommendedName>
</protein>
<sequence>MRRLGKSALPAVLAALGICASAGDARAAEGATAFWNNAFEVQVGDGALTRGPGWGWSAGASSVQQIEAGDGFVEFSTNEADRTKIAGLSHGDDDQAFWDIDYGLLLRADGGVEILEQGSGKGYFGTYQAGDVFRVEVFGGQVRYRKNGVVFYTSATAPTYPLGLDASLHDEGATVTSAQVSSCAAGDTSCMPPGFWKNVRYAPANGTLLTRSPGWGWHAGASSVEQIETGDGFVEFSTNEASFQKMAGLGNGDADQGFGDIDYAIYLRADGGLEIFEQGAGKGYFGTYQAGDVFRVEAFNGQVRYRKNGLVFYTSHTPPTYPLGLDTSLHDEGATVTSAQVASCAAGDTSCMPPGLWRNVRYVTANGGLLTRAAGWGWHAGASSVEQIEAGDGFVEFSTNEANLQKMAGLNHGDGDQGYGDIDYAVYLRADGGLEIFEQGAGQGYFGTYQAGDVFRVEVFNGQVRYRQNGMVFHTSNTAPTYPLGLDTSLHDEGATVTSAQVMSCAPGDASCMPPQEWKNVRYATANGSLLTRDAGWGWHAGASSAGQIEGGDGYVEFSTNEADLQKIAGLSHGDIDQGYGDIDYAIYLRDDGGVEILEQGVGQGYFGTYQAGDVFRVEVFDSQVRYRKNELVFHTSNAAPTYPLGLDTSLHDEGATIASAQVIRCAPGDTSCMPPGLWSDVRYVTANGGLLTRNAGWGWHAGASSAEQIDAGDGYVEFSTNEANLQKMAGLSHGDADQGYGDIDYAIYLRADGGLEIYEQGYAQGYFGTYQAGDVFRVEVWNGQVRYRKNGLVFHTSLTAPTYPLGLDTSLYNEGATVASAQVVSCAAGDTSCMAPGFWKNVRYAPASGSSLTRAAGWGWHAGASSVQQIASGDGYAEFSTNETSRYKMAGLGHADTDQGYGDIDHAIYLRADGGLEVVEHGYGQGYFGTYQAGDIFRVEVQGGQVRYLKNGTVFHTSSAAPTYPLELDTSLYDEGATITNATLSGAGGGGDPTTGCGEVGPGDELSDTKTPTFCNHPTTMPNGDAPPMGQYFGHTCTSVVLQTVYYTHTSGNHSGLDFSVPARSPLYSVGYGKVMCAGPNACTNRYPIARGAPSQIDLTIRYGSVYVIYGHAASSLVAEGDLVVPGQEIGESSDWPNNDHLHFEVRRVADNKAPNPVPFFSQDLRSYLEGTVTDAHFCTGHFDDQADVGFTSHTQLDERPCTDANDGTTGPIRCEGVCTQYSIEDCEVKTYPNGRKEVHEYCSVFSCGGGASVCGLRRNTAAQACQ</sequence>
<reference evidence="3 4" key="1">
    <citation type="submission" date="2014-02" db="EMBL/GenBank/DDBJ databases">
        <title>The small core and large imbalanced accessory genome model reveals a collaborative survival strategy of Sorangium cellulosum strains in nature.</title>
        <authorList>
            <person name="Han K."/>
            <person name="Peng R."/>
            <person name="Blom J."/>
            <person name="Li Y.-Z."/>
        </authorList>
    </citation>
    <scope>NUCLEOTIDE SEQUENCE [LARGE SCALE GENOMIC DNA]</scope>
    <source>
        <strain evidence="3 4">So0149</strain>
    </source>
</reference>
<name>A0A150SHW1_SORCE</name>
<dbReference type="CDD" id="cd12797">
    <property type="entry name" value="M23_peptidase"/>
    <property type="match status" value="1"/>
</dbReference>
<feature type="signal peptide" evidence="1">
    <location>
        <begin position="1"/>
        <end position="27"/>
    </location>
</feature>
<dbReference type="Gene3D" id="2.70.70.10">
    <property type="entry name" value="Glucose Permease (Domain IIA)"/>
    <property type="match status" value="1"/>
</dbReference>
<evidence type="ECO:0000256" key="1">
    <source>
        <dbReference type="SAM" id="SignalP"/>
    </source>
</evidence>
<proteinExistence type="predicted"/>
<dbReference type="Pfam" id="PF01551">
    <property type="entry name" value="Peptidase_M23"/>
    <property type="match status" value="1"/>
</dbReference>
<dbReference type="InterPro" id="IPR050570">
    <property type="entry name" value="Cell_wall_metabolism_enzyme"/>
</dbReference>
<evidence type="ECO:0000259" key="2">
    <source>
        <dbReference type="Pfam" id="PF01551"/>
    </source>
</evidence>
<feature type="domain" description="M23ase beta-sheet core" evidence="2">
    <location>
        <begin position="1054"/>
        <end position="1152"/>
    </location>
</feature>
<comment type="caution">
    <text evidence="3">The sequence shown here is derived from an EMBL/GenBank/DDBJ whole genome shotgun (WGS) entry which is preliminary data.</text>
</comment>
<dbReference type="AlphaFoldDB" id="A0A150SHW1"/>
<evidence type="ECO:0000313" key="4">
    <source>
        <dbReference type="Proteomes" id="UP000075515"/>
    </source>
</evidence>
<dbReference type="GO" id="GO:0004222">
    <property type="term" value="F:metalloendopeptidase activity"/>
    <property type="evidence" value="ECO:0007669"/>
    <property type="project" value="TreeGrafter"/>
</dbReference>
<gene>
    <name evidence="3" type="ORF">BE18_24580</name>
</gene>
<keyword evidence="1" id="KW-0732">Signal</keyword>